<reference evidence="1" key="2">
    <citation type="submission" date="2025-09" db="UniProtKB">
        <authorList>
            <consortium name="EnsemblPlants"/>
        </authorList>
    </citation>
    <scope>IDENTIFICATION</scope>
</reference>
<reference evidence="1" key="1">
    <citation type="submission" date="2021-05" db="EMBL/GenBank/DDBJ databases">
        <authorList>
            <person name="Scholz U."/>
            <person name="Mascher M."/>
            <person name="Fiebig A."/>
        </authorList>
    </citation>
    <scope>NUCLEOTIDE SEQUENCE [LARGE SCALE GENOMIC DNA]</scope>
</reference>
<protein>
    <submittedName>
        <fullName evidence="1">Uncharacterized protein</fullName>
    </submittedName>
</protein>
<dbReference type="EnsemblPlants" id="AVESA.00010b.r2.7DG1388690.1">
    <property type="protein sequence ID" value="AVESA.00010b.r2.7DG1388690.1.CDS"/>
    <property type="gene ID" value="AVESA.00010b.r2.7DG1388690"/>
</dbReference>
<name>A0ACD6ALR9_AVESA</name>
<evidence type="ECO:0000313" key="1">
    <source>
        <dbReference type="EnsemblPlants" id="AVESA.00010b.r2.7DG1388690.1.CDS"/>
    </source>
</evidence>
<proteinExistence type="predicted"/>
<accession>A0ACD6ALR9</accession>
<evidence type="ECO:0000313" key="2">
    <source>
        <dbReference type="Proteomes" id="UP001732700"/>
    </source>
</evidence>
<dbReference type="Proteomes" id="UP001732700">
    <property type="component" value="Chromosome 7D"/>
</dbReference>
<sequence>MHPMVHVRVSKFPLETGFHYRYFLRPPCPRLAAPTMPTAAAATATAAVPSHDPRTFALQQGELDGRFADAEEEPAAPAEKPAEAEAEEEEDEDEEDDWTDEDVDEALAWLDAAEGPDGSTRLSASFSASGGTARRPNAHGGMLARTLQPLSNRQQKLASHFRAGPLEEWEGRMNVGMSNSVTTTIRDSVRDSAIGKTKNIGRADRATVEQAIDPRTRMVLFRMLNRGIFDNINGCISTGKEANVYHATKRDGTELAIKVYKTSVLVFKDRDRYVQGDYRFRHGYCKHNPRKMVKTWAEKETRNLIRVGEKGIRCPEPKHLKLHVLAMDFIGKDGHAAPRLKDAGLSNDKLREAYFEIVTTMRTLYQKCKLVHGDLSEYNILYFEGHLYIIDVSQSVDLDHPLALDFLKEDCLHVNDFFEKRGVAVMTVTELFNFVVDQNISDEGVDDYLEKVQQKNNGDTASKDDEIDPTVLVQTLDYVKQCEADIVNMSVAQRPSLGYEPTADKLYDLPQLGFVRAKNEPREKQQEQPTQETPEEPLNLKNKCSLENKEEDESDDSESCSGSDEDGSWQESTKLGPEERKAARKENKKKVKEEKRETRKTKIPKADKKKRKKMAKAKCKR</sequence>
<organism evidence="1 2">
    <name type="scientific">Avena sativa</name>
    <name type="common">Oat</name>
    <dbReference type="NCBI Taxonomy" id="4498"/>
    <lineage>
        <taxon>Eukaryota</taxon>
        <taxon>Viridiplantae</taxon>
        <taxon>Streptophyta</taxon>
        <taxon>Embryophyta</taxon>
        <taxon>Tracheophyta</taxon>
        <taxon>Spermatophyta</taxon>
        <taxon>Magnoliopsida</taxon>
        <taxon>Liliopsida</taxon>
        <taxon>Poales</taxon>
        <taxon>Poaceae</taxon>
        <taxon>BOP clade</taxon>
        <taxon>Pooideae</taxon>
        <taxon>Poodae</taxon>
        <taxon>Poeae</taxon>
        <taxon>Poeae Chloroplast Group 1 (Aveneae type)</taxon>
        <taxon>Aveninae</taxon>
        <taxon>Avena</taxon>
    </lineage>
</organism>
<keyword evidence="2" id="KW-1185">Reference proteome</keyword>